<protein>
    <recommendedName>
        <fullName evidence="1">N-acetyltransferase domain-containing protein</fullName>
    </recommendedName>
</protein>
<dbReference type="SUPFAM" id="SSF55729">
    <property type="entry name" value="Acyl-CoA N-acyltransferases (Nat)"/>
    <property type="match status" value="2"/>
</dbReference>
<dbReference type="GO" id="GO:0016747">
    <property type="term" value="F:acyltransferase activity, transferring groups other than amino-acyl groups"/>
    <property type="evidence" value="ECO:0007669"/>
    <property type="project" value="InterPro"/>
</dbReference>
<dbReference type="Pfam" id="PF00583">
    <property type="entry name" value="Acetyltransf_1"/>
    <property type="match status" value="1"/>
</dbReference>
<evidence type="ECO:0000313" key="3">
    <source>
        <dbReference type="Proteomes" id="UP000288246"/>
    </source>
</evidence>
<dbReference type="Proteomes" id="UP000288246">
    <property type="component" value="Unassembled WGS sequence"/>
</dbReference>
<keyword evidence="3" id="KW-1185">Reference proteome</keyword>
<organism evidence="2 3">
    <name type="scientific">Cellulomonas algicola</name>
    <dbReference type="NCBI Taxonomy" id="2071633"/>
    <lineage>
        <taxon>Bacteria</taxon>
        <taxon>Bacillati</taxon>
        <taxon>Actinomycetota</taxon>
        <taxon>Actinomycetes</taxon>
        <taxon>Micrococcales</taxon>
        <taxon>Cellulomonadaceae</taxon>
        <taxon>Cellulomonas</taxon>
    </lineage>
</organism>
<dbReference type="CDD" id="cd04301">
    <property type="entry name" value="NAT_SF"/>
    <property type="match status" value="1"/>
</dbReference>
<evidence type="ECO:0000259" key="1">
    <source>
        <dbReference type="PROSITE" id="PS51186"/>
    </source>
</evidence>
<accession>A0A401V4N2</accession>
<dbReference type="PROSITE" id="PS51186">
    <property type="entry name" value="GNAT"/>
    <property type="match status" value="1"/>
</dbReference>
<comment type="caution">
    <text evidence="2">The sequence shown here is derived from an EMBL/GenBank/DDBJ whole genome shotgun (WGS) entry which is preliminary data.</text>
</comment>
<name>A0A401V4N2_9CELL</name>
<dbReference type="AlphaFoldDB" id="A0A401V4N2"/>
<reference evidence="2 3" key="1">
    <citation type="submission" date="2018-11" db="EMBL/GenBank/DDBJ databases">
        <title>Draft genome sequence of Cellulomonas takizawaensis strain TKZ-21.</title>
        <authorList>
            <person name="Yamamura H."/>
            <person name="Hayashi T."/>
            <person name="Hamada M."/>
            <person name="Serisawa Y."/>
            <person name="Matsuyama K."/>
            <person name="Nakagawa Y."/>
            <person name="Otoguro M."/>
            <person name="Yanagida F."/>
            <person name="Hayakawa M."/>
        </authorList>
    </citation>
    <scope>NUCLEOTIDE SEQUENCE [LARGE SCALE GENOMIC DNA]</scope>
    <source>
        <strain evidence="2 3">TKZ-21</strain>
    </source>
</reference>
<sequence>MAPWTVHRATAPATPDDAATWAVTGACRAHAATHRALFGHADAAWQVAEVGALLQDRPYERSTLLVVTADGMAPAVDAVVGAALVNVPTQDNAHLAVAETWVRPDARGRGVGRVLLDAAESAARAEDRRTLIVMSTHRAPTDGEPTAGARSGTGAVPAADAATRLAGARGYGLEQVERFSTFTFPLDDARRAAVRRAHEDAGRAAGGAYRLVAWTGPTPEEHLDGMAVLRTRMSTDVPTADLELDEEPWDAERVRAHDREVVEQGRVAAVVAAQHVPTGELVAFTVVEWPPTLPEAAYQQDTLVVAAHRGHRLGMLVKTAQLLRLEDLWPGLRRLHTWNAQENDHMLAINVALGFTPTGVLGMWQRDLDAAGAARPVP</sequence>
<dbReference type="RefSeq" id="WP_124344365.1">
    <property type="nucleotide sequence ID" value="NZ_BHYL01000353.1"/>
</dbReference>
<evidence type="ECO:0000313" key="2">
    <source>
        <dbReference type="EMBL" id="GCD21836.1"/>
    </source>
</evidence>
<dbReference type="EMBL" id="BHYL01000353">
    <property type="protein sequence ID" value="GCD21836.1"/>
    <property type="molecule type" value="Genomic_DNA"/>
</dbReference>
<feature type="domain" description="N-acetyltransferase" evidence="1">
    <location>
        <begin position="32"/>
        <end position="193"/>
    </location>
</feature>
<dbReference type="OrthoDB" id="4119890at2"/>
<gene>
    <name evidence="2" type="ORF">CTKZ_33980</name>
</gene>
<dbReference type="Gene3D" id="3.40.630.30">
    <property type="match status" value="1"/>
</dbReference>
<dbReference type="InterPro" id="IPR000182">
    <property type="entry name" value="GNAT_dom"/>
</dbReference>
<dbReference type="InterPro" id="IPR016181">
    <property type="entry name" value="Acyl_CoA_acyltransferase"/>
</dbReference>
<proteinExistence type="predicted"/>